<evidence type="ECO:0000256" key="2">
    <source>
        <dbReference type="SAM" id="Phobius"/>
    </source>
</evidence>
<gene>
    <name evidence="3" type="ORF">LALA0_S01e16930g</name>
</gene>
<proteinExistence type="predicted"/>
<dbReference type="HOGENOM" id="CLU_1489266_0_0_1"/>
<dbReference type="RefSeq" id="XP_022626941.1">
    <property type="nucleotide sequence ID" value="XM_022774889.1"/>
</dbReference>
<feature type="region of interest" description="Disordered" evidence="1">
    <location>
        <begin position="90"/>
        <end position="158"/>
    </location>
</feature>
<organism evidence="3 4">
    <name type="scientific">Lachancea lanzarotensis</name>
    <dbReference type="NCBI Taxonomy" id="1245769"/>
    <lineage>
        <taxon>Eukaryota</taxon>
        <taxon>Fungi</taxon>
        <taxon>Dikarya</taxon>
        <taxon>Ascomycota</taxon>
        <taxon>Saccharomycotina</taxon>
        <taxon>Saccharomycetes</taxon>
        <taxon>Saccharomycetales</taxon>
        <taxon>Saccharomycetaceae</taxon>
        <taxon>Lachancea</taxon>
    </lineage>
</organism>
<keyword evidence="2" id="KW-1133">Transmembrane helix</keyword>
<evidence type="ECO:0000313" key="3">
    <source>
        <dbReference type="EMBL" id="CEP60699.1"/>
    </source>
</evidence>
<dbReference type="EMBL" id="LN736360">
    <property type="protein sequence ID" value="CEP60699.1"/>
    <property type="molecule type" value="Genomic_DNA"/>
</dbReference>
<keyword evidence="2" id="KW-0472">Membrane</keyword>
<evidence type="ECO:0000313" key="4">
    <source>
        <dbReference type="Proteomes" id="UP000054304"/>
    </source>
</evidence>
<protein>
    <submittedName>
        <fullName evidence="3">LALA0S01e16930g1_1</fullName>
    </submittedName>
</protein>
<dbReference type="AlphaFoldDB" id="A0A0C7N2B1"/>
<dbReference type="OrthoDB" id="4034832at2759"/>
<evidence type="ECO:0000256" key="1">
    <source>
        <dbReference type="SAM" id="MobiDB-lite"/>
    </source>
</evidence>
<keyword evidence="2" id="KW-0812">Transmembrane</keyword>
<keyword evidence="4" id="KW-1185">Reference proteome</keyword>
<accession>A0A0C7N2B1</accession>
<dbReference type="Proteomes" id="UP000054304">
    <property type="component" value="Unassembled WGS sequence"/>
</dbReference>
<feature type="compositionally biased region" description="Acidic residues" evidence="1">
    <location>
        <begin position="127"/>
        <end position="139"/>
    </location>
</feature>
<feature type="transmembrane region" description="Helical" evidence="2">
    <location>
        <begin position="20"/>
        <end position="43"/>
    </location>
</feature>
<feature type="compositionally biased region" description="Polar residues" evidence="1">
    <location>
        <begin position="140"/>
        <end position="149"/>
    </location>
</feature>
<sequence>MEAVWQSLDYGWLFVTTVAQILRLGLYSLVVVLLGPLAVLYVYDVGLYTWRVVVNRGKRAGPVFGPDQRALEIGPTRRVSLRTMTAAAATTTKASEPLDPNNELSNSPYTSDTDWDSITATSPAEFGDGDGDGGDDDTVETSFANTSALDDNEDATPRISGIQGSFTRFSDLITVTISAGAGDSTSAVENYDREIKLVSGRS</sequence>
<reference evidence="3 4" key="1">
    <citation type="submission" date="2014-12" db="EMBL/GenBank/DDBJ databases">
        <authorList>
            <person name="Neuveglise Cecile"/>
        </authorList>
    </citation>
    <scope>NUCLEOTIDE SEQUENCE [LARGE SCALE GENOMIC DNA]</scope>
    <source>
        <strain evidence="3 4">CBS 12615</strain>
    </source>
</reference>
<feature type="compositionally biased region" description="Polar residues" evidence="1">
    <location>
        <begin position="102"/>
        <end position="122"/>
    </location>
</feature>
<name>A0A0C7N2B1_9SACH</name>
<dbReference type="GeneID" id="34684103"/>